<dbReference type="RefSeq" id="WP_105936893.1">
    <property type="nucleotide sequence ID" value="NZ_PVNP01000219.1"/>
</dbReference>
<keyword evidence="6" id="KW-0411">Iron-sulfur</keyword>
<dbReference type="InterPro" id="IPR058240">
    <property type="entry name" value="rSAM_sf"/>
</dbReference>
<name>A0A2S9V3J6_9ALTE</name>
<dbReference type="Proteomes" id="UP000238949">
    <property type="component" value="Unassembled WGS sequence"/>
</dbReference>
<keyword evidence="9" id="KW-1185">Reference proteome</keyword>
<evidence type="ECO:0000256" key="4">
    <source>
        <dbReference type="ARBA" id="ARBA00022723"/>
    </source>
</evidence>
<keyword evidence="3" id="KW-0949">S-adenosyl-L-methionine</keyword>
<keyword evidence="4" id="KW-0479">Metal-binding</keyword>
<evidence type="ECO:0000313" key="8">
    <source>
        <dbReference type="EMBL" id="PRO71026.1"/>
    </source>
</evidence>
<dbReference type="SFLD" id="SFLDG01081">
    <property type="entry name" value="cleavage_of_the_Ca-Cb_bond_in"/>
    <property type="match status" value="1"/>
</dbReference>
<keyword evidence="2" id="KW-0004">4Fe-4S</keyword>
<dbReference type="InterPro" id="IPR034428">
    <property type="entry name" value="ThiH/NoCL/HydG-like"/>
</dbReference>
<dbReference type="PANTHER" id="PTHR43583:SF1">
    <property type="entry name" value="2-IMINOACETATE SYNTHASE"/>
    <property type="match status" value="1"/>
</dbReference>
<dbReference type="InterPro" id="IPR010722">
    <property type="entry name" value="BATS_dom"/>
</dbReference>
<dbReference type="SFLD" id="SFLDF00301">
    <property type="entry name" value="2-iminoacetate_synthase_(ThiH)"/>
    <property type="match status" value="1"/>
</dbReference>
<accession>A0A2S9V3J6</accession>
<dbReference type="SMART" id="SM00876">
    <property type="entry name" value="BATS"/>
    <property type="match status" value="1"/>
</dbReference>
<dbReference type="EMBL" id="PVNP01000219">
    <property type="protein sequence ID" value="PRO71026.1"/>
    <property type="molecule type" value="Genomic_DNA"/>
</dbReference>
<dbReference type="AlphaFoldDB" id="A0A2S9V3J6"/>
<dbReference type="OrthoDB" id="9801120at2"/>
<dbReference type="NCBIfam" id="TIGR02351">
    <property type="entry name" value="thiH"/>
    <property type="match status" value="1"/>
</dbReference>
<dbReference type="GO" id="GO:0005506">
    <property type="term" value="F:iron ion binding"/>
    <property type="evidence" value="ECO:0007669"/>
    <property type="project" value="InterPro"/>
</dbReference>
<comment type="caution">
    <text evidence="8">The sequence shown here is derived from an EMBL/GenBank/DDBJ whole genome shotgun (WGS) entry which is preliminary data.</text>
</comment>
<evidence type="ECO:0000256" key="2">
    <source>
        <dbReference type="ARBA" id="ARBA00022485"/>
    </source>
</evidence>
<dbReference type="GO" id="GO:0009228">
    <property type="term" value="P:thiamine biosynthetic process"/>
    <property type="evidence" value="ECO:0007669"/>
    <property type="project" value="InterPro"/>
</dbReference>
<dbReference type="SFLD" id="SFLDS00029">
    <property type="entry name" value="Radical_SAM"/>
    <property type="match status" value="1"/>
</dbReference>
<dbReference type="SUPFAM" id="SSF102114">
    <property type="entry name" value="Radical SAM enzymes"/>
    <property type="match status" value="1"/>
</dbReference>
<gene>
    <name evidence="8" type="ORF">C6Y40_23910</name>
</gene>
<dbReference type="GO" id="GO:0051539">
    <property type="term" value="F:4 iron, 4 sulfur cluster binding"/>
    <property type="evidence" value="ECO:0007669"/>
    <property type="project" value="UniProtKB-KW"/>
</dbReference>
<dbReference type="PANTHER" id="PTHR43583">
    <property type="entry name" value="2-IMINOACETATE SYNTHASE"/>
    <property type="match status" value="1"/>
</dbReference>
<evidence type="ECO:0000256" key="6">
    <source>
        <dbReference type="ARBA" id="ARBA00023014"/>
    </source>
</evidence>
<feature type="domain" description="Radical SAM core" evidence="7">
    <location>
        <begin position="70"/>
        <end position="291"/>
    </location>
</feature>
<dbReference type="CDD" id="cd01335">
    <property type="entry name" value="Radical_SAM"/>
    <property type="match status" value="1"/>
</dbReference>
<dbReference type="InterPro" id="IPR013785">
    <property type="entry name" value="Aldolase_TIM"/>
</dbReference>
<dbReference type="PROSITE" id="PS51918">
    <property type="entry name" value="RADICAL_SAM"/>
    <property type="match status" value="1"/>
</dbReference>
<reference evidence="9" key="1">
    <citation type="journal article" date="2020" name="Int. J. Syst. Evol. Microbiol.">
        <title>Alteromonas alba sp. nov., a marine bacterium isolated from the seawater of the West Pacific Ocean.</title>
        <authorList>
            <person name="Sun C."/>
            <person name="Wu Y.-H."/>
            <person name="Xamxidin M."/>
            <person name="Cheng H."/>
            <person name="Xu X.-W."/>
        </authorList>
    </citation>
    <scope>NUCLEOTIDE SEQUENCE [LARGE SCALE GENOMIC DNA]</scope>
    <source>
        <strain evidence="9">190</strain>
    </source>
</reference>
<organism evidence="8 9">
    <name type="scientific">Alteromonas alba</name>
    <dbReference type="NCBI Taxonomy" id="2079529"/>
    <lineage>
        <taxon>Bacteria</taxon>
        <taxon>Pseudomonadati</taxon>
        <taxon>Pseudomonadota</taxon>
        <taxon>Gammaproteobacteria</taxon>
        <taxon>Alteromonadales</taxon>
        <taxon>Alteromonadaceae</taxon>
        <taxon>Alteromonas/Salinimonas group</taxon>
        <taxon>Alteromonas</taxon>
    </lineage>
</organism>
<dbReference type="InterPro" id="IPR007197">
    <property type="entry name" value="rSAM"/>
</dbReference>
<comment type="cofactor">
    <cofactor evidence="1">
        <name>[4Fe-4S] cluster</name>
        <dbReference type="ChEBI" id="CHEBI:49883"/>
    </cofactor>
</comment>
<dbReference type="GO" id="GO:0003824">
    <property type="term" value="F:catalytic activity"/>
    <property type="evidence" value="ECO:0007669"/>
    <property type="project" value="InterPro"/>
</dbReference>
<proteinExistence type="predicted"/>
<dbReference type="Gene3D" id="3.20.20.70">
    <property type="entry name" value="Aldolase class I"/>
    <property type="match status" value="1"/>
</dbReference>
<dbReference type="Pfam" id="PF04055">
    <property type="entry name" value="Radical_SAM"/>
    <property type="match status" value="1"/>
</dbReference>
<protein>
    <submittedName>
        <fullName evidence="8">2-iminoacetate synthase ThiH</fullName>
    </submittedName>
</protein>
<dbReference type="InterPro" id="IPR012726">
    <property type="entry name" value="ThiH"/>
</dbReference>
<evidence type="ECO:0000259" key="7">
    <source>
        <dbReference type="PROSITE" id="PS51918"/>
    </source>
</evidence>
<evidence type="ECO:0000256" key="1">
    <source>
        <dbReference type="ARBA" id="ARBA00001966"/>
    </source>
</evidence>
<evidence type="ECO:0000256" key="5">
    <source>
        <dbReference type="ARBA" id="ARBA00023004"/>
    </source>
</evidence>
<dbReference type="SFLD" id="SFLDG01060">
    <property type="entry name" value="BATS_domain_containing"/>
    <property type="match status" value="1"/>
</dbReference>
<dbReference type="Pfam" id="PF06968">
    <property type="entry name" value="BATS"/>
    <property type="match status" value="1"/>
</dbReference>
<keyword evidence="5" id="KW-0408">Iron</keyword>
<sequence>MSFADTLAATDWDDIRLRIYATTAKEVEAALNAPHVTLQHLPALLSPAAESYLPVLASRARQLTRCRFGHTMQFFVPLYLSNLCANECTYCGFSASNAIRRKTLSEEEVTAEVAAIKAMGFDSILLVTGEHERNVGMDYFRRVLPLIKPHFSYVAMEVQPLAESDYQTLKTLGVDAVMVYQETYQRRRYAEYHTRGKKQDFDWRLLTPERLAWAGMDKIGLGALIGLNDWRVDSYFTALHLDYLQSRYWRSRYSLSVPRLRPYTGDKVSTLDMTNRQLLQLICVHRLLNTDVEISLSTRESAALRDKLMPFGITSLSAASSTQPGGYSATDEALEQFSTDDKRSPEAVADAVAQLGMTPVWKDWSQAFSG</sequence>
<evidence type="ECO:0000313" key="9">
    <source>
        <dbReference type="Proteomes" id="UP000238949"/>
    </source>
</evidence>
<evidence type="ECO:0000256" key="3">
    <source>
        <dbReference type="ARBA" id="ARBA00022691"/>
    </source>
</evidence>